<keyword evidence="3 5" id="KW-0694">RNA-binding</keyword>
<evidence type="ECO:0000256" key="6">
    <source>
        <dbReference type="RuleBase" id="RU003887"/>
    </source>
</evidence>
<comment type="catalytic activity">
    <reaction evidence="1">
        <text>a uridine in RNA = a pseudouridine in RNA</text>
        <dbReference type="Rhea" id="RHEA:48348"/>
        <dbReference type="Rhea" id="RHEA-COMP:12068"/>
        <dbReference type="Rhea" id="RHEA-COMP:12069"/>
        <dbReference type="ChEBI" id="CHEBI:65314"/>
        <dbReference type="ChEBI" id="CHEBI:65315"/>
    </reaction>
</comment>
<evidence type="ECO:0000256" key="1">
    <source>
        <dbReference type="ARBA" id="ARBA00000073"/>
    </source>
</evidence>
<sequence>MKDVSSSSPDTQRGERIAKALARRGVASRRDIERMIEEGRITLGGSPVTHPATFIQPGDVVCVDGRPVDPPQRTRLWRYHKPAGLVTTHHDPEERRTVFESLPKAMPRVVSVGRLDLNSEGLLLLTNDGGLARELELPSRQWIRRYRVRVFGLVDEQRLNSLAKGCVLDGVQYGPIEATLDSSKGDNSWLTVSLREGKNREIRKVMMGMNLHVSRLIRLSYGPFSLGSLKPHELEEVPHRTLLDQIPGLKSGKKTSASRS</sequence>
<dbReference type="SUPFAM" id="SSF55120">
    <property type="entry name" value="Pseudouridine synthase"/>
    <property type="match status" value="1"/>
</dbReference>
<dbReference type="SMART" id="SM00363">
    <property type="entry name" value="S4"/>
    <property type="match status" value="1"/>
</dbReference>
<evidence type="ECO:0000256" key="5">
    <source>
        <dbReference type="PROSITE-ProRule" id="PRU00182"/>
    </source>
</evidence>
<dbReference type="InterPro" id="IPR000748">
    <property type="entry name" value="PsdUridine_synth_RsuA/RluB/E/F"/>
</dbReference>
<dbReference type="EMBL" id="PDLY01000001">
    <property type="protein sequence ID" value="MBA5726396.1"/>
    <property type="molecule type" value="Genomic_DNA"/>
</dbReference>
<dbReference type="Pfam" id="PF00849">
    <property type="entry name" value="PseudoU_synth_2"/>
    <property type="match status" value="1"/>
</dbReference>
<name>A0ABR5ZQ01_9PROT</name>
<keyword evidence="4 6" id="KW-0413">Isomerase</keyword>
<dbReference type="CDD" id="cd00165">
    <property type="entry name" value="S4"/>
    <property type="match status" value="1"/>
</dbReference>
<dbReference type="InterPro" id="IPR050343">
    <property type="entry name" value="RsuA_PseudoU_synthase"/>
</dbReference>
<gene>
    <name evidence="8" type="ORF">CPA56_00090</name>
</gene>
<dbReference type="SUPFAM" id="SSF55174">
    <property type="entry name" value="Alpha-L RNA-binding motif"/>
    <property type="match status" value="1"/>
</dbReference>
<evidence type="ECO:0000256" key="3">
    <source>
        <dbReference type="ARBA" id="ARBA00022884"/>
    </source>
</evidence>
<dbReference type="Proteomes" id="UP000765338">
    <property type="component" value="Unassembled WGS sequence"/>
</dbReference>
<dbReference type="InterPro" id="IPR018496">
    <property type="entry name" value="PsdUridine_synth_RsuA/RluB_CS"/>
</dbReference>
<dbReference type="Gene3D" id="3.30.70.580">
    <property type="entry name" value="Pseudouridine synthase I, catalytic domain, N-terminal subdomain"/>
    <property type="match status" value="1"/>
</dbReference>
<protein>
    <recommendedName>
        <fullName evidence="6">Pseudouridine synthase</fullName>
        <ecNumber evidence="6">5.4.99.-</ecNumber>
    </recommendedName>
</protein>
<comment type="similarity">
    <text evidence="2 6">Belongs to the pseudouridine synthase RsuA family.</text>
</comment>
<accession>A0ABR5ZQ01</accession>
<comment type="caution">
    <text evidence="8">The sequence shown here is derived from an EMBL/GenBank/DDBJ whole genome shotgun (WGS) entry which is preliminary data.</text>
</comment>
<evidence type="ECO:0000256" key="2">
    <source>
        <dbReference type="ARBA" id="ARBA00008348"/>
    </source>
</evidence>
<organism evidence="8 9">
    <name type="scientific">Bombella mellum</name>
    <dbReference type="NCBI Taxonomy" id="2039288"/>
    <lineage>
        <taxon>Bacteria</taxon>
        <taxon>Pseudomonadati</taxon>
        <taxon>Pseudomonadota</taxon>
        <taxon>Alphaproteobacteria</taxon>
        <taxon>Acetobacterales</taxon>
        <taxon>Acetobacteraceae</taxon>
        <taxon>Bombella</taxon>
    </lineage>
</organism>
<dbReference type="RefSeq" id="WP_182040032.1">
    <property type="nucleotide sequence ID" value="NZ_PDLY01000001.1"/>
</dbReference>
<evidence type="ECO:0000259" key="7">
    <source>
        <dbReference type="SMART" id="SM00363"/>
    </source>
</evidence>
<dbReference type="EC" id="5.4.99.-" evidence="6"/>
<dbReference type="PROSITE" id="PS01149">
    <property type="entry name" value="PSI_RSU"/>
    <property type="match status" value="1"/>
</dbReference>
<dbReference type="Pfam" id="PF01479">
    <property type="entry name" value="S4"/>
    <property type="match status" value="1"/>
</dbReference>
<dbReference type="InterPro" id="IPR020094">
    <property type="entry name" value="TruA/RsuA/RluB/E/F_N"/>
</dbReference>
<dbReference type="NCBIfam" id="TIGR00093">
    <property type="entry name" value="pseudouridine synthase"/>
    <property type="match status" value="1"/>
</dbReference>
<dbReference type="PROSITE" id="PS50889">
    <property type="entry name" value="S4"/>
    <property type="match status" value="1"/>
</dbReference>
<dbReference type="PANTHER" id="PTHR47683:SF3">
    <property type="entry name" value="RIBOSOMAL LARGE SUBUNIT PSEUDOURIDINE SYNTHASE B"/>
    <property type="match status" value="1"/>
</dbReference>
<dbReference type="PANTHER" id="PTHR47683">
    <property type="entry name" value="PSEUDOURIDINE SYNTHASE FAMILY PROTEIN-RELATED"/>
    <property type="match status" value="1"/>
</dbReference>
<dbReference type="InterPro" id="IPR042092">
    <property type="entry name" value="PsdUridine_s_RsuA/RluB/E/F_cat"/>
</dbReference>
<proteinExistence type="inferred from homology"/>
<evidence type="ECO:0000313" key="8">
    <source>
        <dbReference type="EMBL" id="MBA5726396.1"/>
    </source>
</evidence>
<reference evidence="8 9" key="1">
    <citation type="submission" date="2017-10" db="EMBL/GenBank/DDBJ databases">
        <authorList>
            <person name="Jakob F."/>
        </authorList>
    </citation>
    <scope>NUCLEOTIDE SEQUENCE [LARGE SCALE GENOMIC DNA]</scope>
    <source>
        <strain evidence="8 9">TMW 2.1889</strain>
    </source>
</reference>
<dbReference type="InterPro" id="IPR002942">
    <property type="entry name" value="S4_RNA-bd"/>
</dbReference>
<feature type="domain" description="RNA-binding S4" evidence="7">
    <location>
        <begin position="15"/>
        <end position="72"/>
    </location>
</feature>
<dbReference type="InterPro" id="IPR036986">
    <property type="entry name" value="S4_RNA-bd_sf"/>
</dbReference>
<dbReference type="Gene3D" id="3.30.70.1560">
    <property type="entry name" value="Alpha-L RNA-binding motif"/>
    <property type="match status" value="1"/>
</dbReference>
<evidence type="ECO:0000256" key="4">
    <source>
        <dbReference type="ARBA" id="ARBA00023235"/>
    </source>
</evidence>
<dbReference type="InterPro" id="IPR020103">
    <property type="entry name" value="PsdUridine_synth_cat_dom_sf"/>
</dbReference>
<evidence type="ECO:0000313" key="9">
    <source>
        <dbReference type="Proteomes" id="UP000765338"/>
    </source>
</evidence>
<keyword evidence="9" id="KW-1185">Reference proteome</keyword>
<dbReference type="Gene3D" id="3.10.290.10">
    <property type="entry name" value="RNA-binding S4 domain"/>
    <property type="match status" value="1"/>
</dbReference>
<dbReference type="InterPro" id="IPR006145">
    <property type="entry name" value="PsdUridine_synth_RsuA/RluA"/>
</dbReference>